<protein>
    <submittedName>
        <fullName evidence="1">Uncharacterized protein</fullName>
    </submittedName>
</protein>
<sequence>MSSIQRERGHKITEDALDVSMSINGERNAVCVAVRRKTLGAQTAKEGFPFFLHRGGMPETVPQLAPANEPWRDTHSGLKPRPTAEGHCCHGTYCPTAYEKGAIKEFVRSGGGQIPCSAVLCGGNAFVDAGIMENAFDVDVSSSQKQGLTFPKDKRRLVATKSLTPLRYCGGTCSGCADATFESETKRRLYECTANGCGRQSYCRIQLMNYGNTPSGL</sequence>
<dbReference type="Proteomes" id="UP000054632">
    <property type="component" value="Unassembled WGS sequence"/>
</dbReference>
<name>A0A0V1DT39_TRIPS</name>
<evidence type="ECO:0000313" key="1">
    <source>
        <dbReference type="EMBL" id="KRY64561.1"/>
    </source>
</evidence>
<reference evidence="1 2" key="1">
    <citation type="submission" date="2015-01" db="EMBL/GenBank/DDBJ databases">
        <title>Evolution of Trichinella species and genotypes.</title>
        <authorList>
            <person name="Korhonen P.K."/>
            <person name="Edoardo P."/>
            <person name="Giuseppe L.R."/>
            <person name="Gasser R.B."/>
        </authorList>
    </citation>
    <scope>NUCLEOTIDE SEQUENCE [LARGE SCALE GENOMIC DNA]</scope>
    <source>
        <strain evidence="1">ISS13</strain>
    </source>
</reference>
<comment type="caution">
    <text evidence="1">The sequence shown here is derived from an EMBL/GenBank/DDBJ whole genome shotgun (WGS) entry which is preliminary data.</text>
</comment>
<organism evidence="1 2">
    <name type="scientific">Trichinella pseudospiralis</name>
    <name type="common">Parasitic roundworm</name>
    <dbReference type="NCBI Taxonomy" id="6337"/>
    <lineage>
        <taxon>Eukaryota</taxon>
        <taxon>Metazoa</taxon>
        <taxon>Ecdysozoa</taxon>
        <taxon>Nematoda</taxon>
        <taxon>Enoplea</taxon>
        <taxon>Dorylaimia</taxon>
        <taxon>Trichinellida</taxon>
        <taxon>Trichinellidae</taxon>
        <taxon>Trichinella</taxon>
    </lineage>
</organism>
<accession>A0A0V1DT39</accession>
<proteinExistence type="predicted"/>
<gene>
    <name evidence="1" type="ORF">T4A_14166</name>
</gene>
<dbReference type="AlphaFoldDB" id="A0A0V1DT39"/>
<dbReference type="EMBL" id="JYDR01000356">
    <property type="protein sequence ID" value="KRY64561.1"/>
    <property type="molecule type" value="Genomic_DNA"/>
</dbReference>
<evidence type="ECO:0000313" key="2">
    <source>
        <dbReference type="Proteomes" id="UP000054632"/>
    </source>
</evidence>